<sequence length="47" mass="5292">MNKELDTLGEVIAELVASKGRISDCSNSYAGYREGVKEHFLEKYKIV</sequence>
<protein>
    <submittedName>
        <fullName evidence="1">Uncharacterized protein</fullName>
    </submittedName>
</protein>
<reference evidence="1 2" key="1">
    <citation type="journal article" date="2015" name="Infect. Genet. Evol.">
        <title>Genomic sequences of six botulinum neurotoxin-producing strains representing three clostridial species illustrate the mobility and diversity of botulinum neurotoxin genes.</title>
        <authorList>
            <person name="Smith T.J."/>
            <person name="Hill K.K."/>
            <person name="Xie G."/>
            <person name="Foley B.T."/>
            <person name="Williamson C.H."/>
            <person name="Foster J.T."/>
            <person name="Johnson S.L."/>
            <person name="Chertkov O."/>
            <person name="Teshima H."/>
            <person name="Gibbons H.S."/>
            <person name="Johnsky L.A."/>
            <person name="Karavis M.A."/>
            <person name="Smith L.A."/>
        </authorList>
    </citation>
    <scope>NUCLEOTIDE SEQUENCE [LARGE SCALE GENOMIC DNA]</scope>
    <source>
        <strain evidence="1 2">CDC 2741</strain>
    </source>
</reference>
<organism evidence="1 2">
    <name type="scientific">Clostridium argentinense CDC 2741</name>
    <dbReference type="NCBI Taxonomy" id="1418104"/>
    <lineage>
        <taxon>Bacteria</taxon>
        <taxon>Bacillati</taxon>
        <taxon>Bacillota</taxon>
        <taxon>Clostridia</taxon>
        <taxon>Eubacteriales</taxon>
        <taxon>Clostridiaceae</taxon>
        <taxon>Clostridium</taxon>
    </lineage>
</organism>
<evidence type="ECO:0000313" key="2">
    <source>
        <dbReference type="Proteomes" id="UP000031366"/>
    </source>
</evidence>
<dbReference type="RefSeq" id="WP_160289204.1">
    <property type="nucleotide sequence ID" value="NZ_AYSO01000015.1"/>
</dbReference>
<dbReference type="EMBL" id="AYSO01000015">
    <property type="protein sequence ID" value="KIE46963.1"/>
    <property type="molecule type" value="Genomic_DNA"/>
</dbReference>
<proteinExistence type="predicted"/>
<gene>
    <name evidence="1" type="ORF">U732_1266</name>
</gene>
<accession>A0A0C1U5G2</accession>
<dbReference type="AlphaFoldDB" id="A0A0C1U5G2"/>
<keyword evidence="2" id="KW-1185">Reference proteome</keyword>
<evidence type="ECO:0000313" key="1">
    <source>
        <dbReference type="EMBL" id="KIE46963.1"/>
    </source>
</evidence>
<comment type="caution">
    <text evidence="1">The sequence shown here is derived from an EMBL/GenBank/DDBJ whole genome shotgun (WGS) entry which is preliminary data.</text>
</comment>
<name>A0A0C1U5G2_9CLOT</name>
<dbReference type="Proteomes" id="UP000031366">
    <property type="component" value="Unassembled WGS sequence"/>
</dbReference>